<dbReference type="InterPro" id="IPR027417">
    <property type="entry name" value="P-loop_NTPase"/>
</dbReference>
<evidence type="ECO:0000313" key="7">
    <source>
        <dbReference type="Proteomes" id="UP000292927"/>
    </source>
</evidence>
<keyword evidence="6" id="KW-0378">Hydrolase</keyword>
<dbReference type="SMART" id="SM00533">
    <property type="entry name" value="MUTSd"/>
    <property type="match status" value="1"/>
</dbReference>
<evidence type="ECO:0000256" key="3">
    <source>
        <dbReference type="ARBA" id="ARBA00022840"/>
    </source>
</evidence>
<keyword evidence="6" id="KW-0255">Endonuclease</keyword>
<dbReference type="InterPro" id="IPR000432">
    <property type="entry name" value="DNA_mismatch_repair_MutS_C"/>
</dbReference>
<dbReference type="PROSITE" id="PS00486">
    <property type="entry name" value="DNA_MISMATCH_REPAIR_2"/>
    <property type="match status" value="1"/>
</dbReference>
<dbReference type="InterPro" id="IPR045076">
    <property type="entry name" value="MutS"/>
</dbReference>
<sequence>MDQSLKTIGYNQIIEKLKEYACSGQAKEMAEALRPYRSYSKLAKNMRDTTQARKMLEEAGSPPLPIMENIEEYLERSVRGDLLLPEQIEQTGGFLVAVRRLKSYLENHHHTQMGIAFYSDNLNPLTGLQKEIERSIRGGKIDDYASVPLRNIRRQIQLLREKIREKAEQALSINKKYAADSFVAQRGGRLCIPVKKEFKSKVPGIVVDQSSTGSTFFIEPKAAARLREEYELYQIQEDTEERRILYSLMEQIALSEAEIREDIRVIILLDFMFAKGKMSMDMNGVEPEVNLERRIFLEKARHPMLPPESCVPLDFEISTGKRGMVITGPNTGGKTVTIKTAALLSAMACSGLHIPCQRADIAMNSQILCDIGDGQNISDNLSTFSAHIKNILEILTRADRESLVILDELGSGTDPAEGMGIAVAILDELRQSGALFLVTTHYPEVKEYAKSHEEIINARMAFDRESLKPLYRLEMGKSGESCALYIAKRLGIPNQMLRTAARAAYGSQADRIFEDLNLEEKDAGLIKKKMPGIEGEKNGKKEAVHGTGFARGDSVTILPENKIGIVVKPADRQGNVLVQIQKEKVLVNHKRLKLKVAATELYPEDYDFSIVFDTVENRKARHMMERKYQEGLSIELESPN</sequence>
<dbReference type="GO" id="GO:0005524">
    <property type="term" value="F:ATP binding"/>
    <property type="evidence" value="ECO:0007669"/>
    <property type="project" value="UniProtKB-KW"/>
</dbReference>
<dbReference type="PANTHER" id="PTHR48466:SF2">
    <property type="entry name" value="OS10G0509000 PROTEIN"/>
    <property type="match status" value="1"/>
</dbReference>
<protein>
    <submittedName>
        <fullName evidence="6">DsDNA-specific endonuclease/ATPase MutS2</fullName>
    </submittedName>
</protein>
<feature type="domain" description="DNA mismatch repair proteins mutS family" evidence="5">
    <location>
        <begin position="402"/>
        <end position="418"/>
    </location>
</feature>
<dbReference type="AlphaFoldDB" id="A0A4Q7PNS9"/>
<dbReference type="OrthoDB" id="9808166at2"/>
<gene>
    <name evidence="6" type="ORF">EV209_0733</name>
</gene>
<evidence type="ECO:0000313" key="6">
    <source>
        <dbReference type="EMBL" id="RZT02612.1"/>
    </source>
</evidence>
<comment type="caution">
    <text evidence="6">The sequence shown here is derived from an EMBL/GenBank/DDBJ whole genome shotgun (WGS) entry which is preliminary data.</text>
</comment>
<dbReference type="EMBL" id="SGXF01000001">
    <property type="protein sequence ID" value="RZT02612.1"/>
    <property type="molecule type" value="Genomic_DNA"/>
</dbReference>
<dbReference type="PANTHER" id="PTHR48466">
    <property type="entry name" value="OS10G0509000 PROTEIN-RELATED"/>
    <property type="match status" value="1"/>
</dbReference>
<dbReference type="PIRSF" id="PIRSF005814">
    <property type="entry name" value="MutS_YshD"/>
    <property type="match status" value="1"/>
</dbReference>
<dbReference type="GO" id="GO:0030983">
    <property type="term" value="F:mismatched DNA binding"/>
    <property type="evidence" value="ECO:0007669"/>
    <property type="project" value="InterPro"/>
</dbReference>
<evidence type="ECO:0000259" key="5">
    <source>
        <dbReference type="PROSITE" id="PS00486"/>
    </source>
</evidence>
<evidence type="ECO:0000256" key="2">
    <source>
        <dbReference type="ARBA" id="ARBA00022741"/>
    </source>
</evidence>
<name>A0A4Q7PNS9_9FIRM</name>
<dbReference type="NCBIfam" id="TIGR01069">
    <property type="entry name" value="mutS2"/>
    <property type="match status" value="1"/>
</dbReference>
<dbReference type="GO" id="GO:0016887">
    <property type="term" value="F:ATP hydrolysis activity"/>
    <property type="evidence" value="ECO:0007669"/>
    <property type="project" value="InterPro"/>
</dbReference>
<dbReference type="Pfam" id="PF00488">
    <property type="entry name" value="MutS_V"/>
    <property type="match status" value="1"/>
</dbReference>
<dbReference type="GO" id="GO:0006298">
    <property type="term" value="P:mismatch repair"/>
    <property type="evidence" value="ECO:0007669"/>
    <property type="project" value="InterPro"/>
</dbReference>
<dbReference type="InterPro" id="IPR036187">
    <property type="entry name" value="DNA_mismatch_repair_MutS_sf"/>
</dbReference>
<proteinExistence type="predicted"/>
<dbReference type="SUPFAM" id="SSF52540">
    <property type="entry name" value="P-loop containing nucleoside triphosphate hydrolases"/>
    <property type="match status" value="1"/>
</dbReference>
<dbReference type="GO" id="GO:0045910">
    <property type="term" value="P:negative regulation of DNA recombination"/>
    <property type="evidence" value="ECO:0007669"/>
    <property type="project" value="InterPro"/>
</dbReference>
<dbReference type="GO" id="GO:0004519">
    <property type="term" value="F:endonuclease activity"/>
    <property type="evidence" value="ECO:0007669"/>
    <property type="project" value="UniProtKB-KW"/>
</dbReference>
<accession>A0A4Q7PNS9</accession>
<dbReference type="InterPro" id="IPR005747">
    <property type="entry name" value="MutS2"/>
</dbReference>
<organism evidence="6 7">
    <name type="scientific">Cuneatibacter caecimuris</name>
    <dbReference type="NCBI Taxonomy" id="1796618"/>
    <lineage>
        <taxon>Bacteria</taxon>
        <taxon>Bacillati</taxon>
        <taxon>Bacillota</taxon>
        <taxon>Clostridia</taxon>
        <taxon>Lachnospirales</taxon>
        <taxon>Lachnospiraceae</taxon>
        <taxon>Cuneatibacter</taxon>
    </lineage>
</organism>
<reference evidence="6 7" key="1">
    <citation type="submission" date="2019-02" db="EMBL/GenBank/DDBJ databases">
        <title>Genomic Encyclopedia of Type Strains, Phase IV (KMG-IV): sequencing the most valuable type-strain genomes for metagenomic binning, comparative biology and taxonomic classification.</title>
        <authorList>
            <person name="Goeker M."/>
        </authorList>
    </citation>
    <scope>NUCLEOTIDE SEQUENCE [LARGE SCALE GENOMIC DNA]</scope>
    <source>
        <strain evidence="6 7">DSM 29486</strain>
    </source>
</reference>
<keyword evidence="7" id="KW-1185">Reference proteome</keyword>
<keyword evidence="4" id="KW-0238">DNA-binding</keyword>
<dbReference type="RefSeq" id="WP_130433137.1">
    <property type="nucleotide sequence ID" value="NZ_SGXF01000001.1"/>
</dbReference>
<dbReference type="Proteomes" id="UP000292927">
    <property type="component" value="Unassembled WGS sequence"/>
</dbReference>
<keyword evidence="3" id="KW-0067">ATP-binding</keyword>
<dbReference type="InterPro" id="IPR007696">
    <property type="entry name" value="DNA_mismatch_repair_MutS_core"/>
</dbReference>
<dbReference type="SUPFAM" id="SSF48334">
    <property type="entry name" value="DNA repair protein MutS, domain III"/>
    <property type="match status" value="1"/>
</dbReference>
<keyword evidence="1" id="KW-0540">Nuclease</keyword>
<keyword evidence="2" id="KW-0547">Nucleotide-binding</keyword>
<evidence type="ECO:0000256" key="4">
    <source>
        <dbReference type="ARBA" id="ARBA00023125"/>
    </source>
</evidence>
<evidence type="ECO:0000256" key="1">
    <source>
        <dbReference type="ARBA" id="ARBA00022722"/>
    </source>
</evidence>
<dbReference type="Gene3D" id="3.40.50.300">
    <property type="entry name" value="P-loop containing nucleotide triphosphate hydrolases"/>
    <property type="match status" value="1"/>
</dbReference>
<dbReference type="GO" id="GO:0140664">
    <property type="term" value="F:ATP-dependent DNA damage sensor activity"/>
    <property type="evidence" value="ECO:0007669"/>
    <property type="project" value="InterPro"/>
</dbReference>
<dbReference type="SMART" id="SM00534">
    <property type="entry name" value="MUTSac"/>
    <property type="match status" value="1"/>
</dbReference>